<dbReference type="GO" id="GO:0046677">
    <property type="term" value="P:response to antibiotic"/>
    <property type="evidence" value="ECO:0007669"/>
    <property type="project" value="InterPro"/>
</dbReference>
<evidence type="ECO:0000256" key="2">
    <source>
        <dbReference type="ARBA" id="ARBA00023015"/>
    </source>
</evidence>
<dbReference type="Gene3D" id="1.10.10.60">
    <property type="entry name" value="Homeodomain-like"/>
    <property type="match status" value="1"/>
</dbReference>
<dbReference type="GO" id="GO:0003700">
    <property type="term" value="F:DNA-binding transcription factor activity"/>
    <property type="evidence" value="ECO:0007669"/>
    <property type="project" value="TreeGrafter"/>
</dbReference>
<sequence>MQLSRESIISASLEIADTYGLADMTMRRVARHLGVAPGALYWHFPSKQALIAAIGQSICAPVLDDAADVTATGTTTWVEATVAVCDRLHRALLDHRDGAEIVSAALSDEELRNRLTSVIATALGTRSDLTPGECGTGAVTLMHFIMGATLHEQSVAALRLAEGVVESGGEDADTRAEEAGAGETTFRRGVAVVLKGLGAPQAI</sequence>
<evidence type="ECO:0000313" key="7">
    <source>
        <dbReference type="EMBL" id="MCX7467434.1"/>
    </source>
</evidence>
<dbReference type="InterPro" id="IPR003012">
    <property type="entry name" value="Tet_transcr_reg_TetR"/>
</dbReference>
<comment type="caution">
    <text evidence="7">The sequence shown here is derived from an EMBL/GenBank/DDBJ whole genome shotgun (WGS) entry which is preliminary data.</text>
</comment>
<dbReference type="PRINTS" id="PR00455">
    <property type="entry name" value="HTHTETR"/>
</dbReference>
<evidence type="ECO:0000256" key="5">
    <source>
        <dbReference type="PROSITE-ProRule" id="PRU00335"/>
    </source>
</evidence>
<evidence type="ECO:0000256" key="1">
    <source>
        <dbReference type="ARBA" id="ARBA00022491"/>
    </source>
</evidence>
<dbReference type="PRINTS" id="PR00400">
    <property type="entry name" value="TETREPRESSOR"/>
</dbReference>
<dbReference type="Pfam" id="PF02909">
    <property type="entry name" value="TetR_C_1"/>
    <property type="match status" value="1"/>
</dbReference>
<organism evidence="7 8">
    <name type="scientific">Corynebacterium pygosceleis</name>
    <dbReference type="NCBI Taxonomy" id="2800406"/>
    <lineage>
        <taxon>Bacteria</taxon>
        <taxon>Bacillati</taxon>
        <taxon>Actinomycetota</taxon>
        <taxon>Actinomycetes</taxon>
        <taxon>Mycobacteriales</taxon>
        <taxon>Corynebacteriaceae</taxon>
        <taxon>Corynebacterium</taxon>
    </lineage>
</organism>
<gene>
    <name evidence="7" type="ORF">OS129_00865</name>
</gene>
<name>A0A9Q4GIT7_9CORY</name>
<dbReference type="PROSITE" id="PS50977">
    <property type="entry name" value="HTH_TETR_2"/>
    <property type="match status" value="1"/>
</dbReference>
<reference evidence="7" key="1">
    <citation type="submission" date="2022-11" db="EMBL/GenBank/DDBJ databases">
        <title>Corynebacterium sp. isolated from Penguins.</title>
        <authorList>
            <person name="Sedlar K."/>
            <person name="Svec P."/>
        </authorList>
    </citation>
    <scope>NUCLEOTIDE SEQUENCE</scope>
    <source>
        <strain evidence="7">P7374</strain>
    </source>
</reference>
<dbReference type="GO" id="GO:0000976">
    <property type="term" value="F:transcription cis-regulatory region binding"/>
    <property type="evidence" value="ECO:0007669"/>
    <property type="project" value="TreeGrafter"/>
</dbReference>
<feature type="domain" description="HTH tetR-type" evidence="6">
    <location>
        <begin position="2"/>
        <end position="62"/>
    </location>
</feature>
<dbReference type="EMBL" id="JAPMKU010000001">
    <property type="protein sequence ID" value="MCX7467434.1"/>
    <property type="molecule type" value="Genomic_DNA"/>
</dbReference>
<dbReference type="InterPro" id="IPR036271">
    <property type="entry name" value="Tet_transcr_reg_TetR-rel_C_sf"/>
</dbReference>
<dbReference type="PROSITE" id="PS01081">
    <property type="entry name" value="HTH_TETR_1"/>
    <property type="match status" value="1"/>
</dbReference>
<dbReference type="SUPFAM" id="SSF46689">
    <property type="entry name" value="Homeodomain-like"/>
    <property type="match status" value="1"/>
</dbReference>
<dbReference type="InterPro" id="IPR050109">
    <property type="entry name" value="HTH-type_TetR-like_transc_reg"/>
</dbReference>
<dbReference type="InterPro" id="IPR009057">
    <property type="entry name" value="Homeodomain-like_sf"/>
</dbReference>
<dbReference type="Proteomes" id="UP001071478">
    <property type="component" value="Unassembled WGS sequence"/>
</dbReference>
<evidence type="ECO:0000259" key="6">
    <source>
        <dbReference type="PROSITE" id="PS50977"/>
    </source>
</evidence>
<dbReference type="Pfam" id="PF00440">
    <property type="entry name" value="TetR_N"/>
    <property type="match status" value="1"/>
</dbReference>
<evidence type="ECO:0000256" key="4">
    <source>
        <dbReference type="ARBA" id="ARBA00023163"/>
    </source>
</evidence>
<evidence type="ECO:0000313" key="8">
    <source>
        <dbReference type="Proteomes" id="UP001071478"/>
    </source>
</evidence>
<keyword evidence="2" id="KW-0805">Transcription regulation</keyword>
<dbReference type="InterPro" id="IPR004111">
    <property type="entry name" value="Repressor_TetR_C"/>
</dbReference>
<protein>
    <submittedName>
        <fullName evidence="7">TetR family transcriptional regulator</fullName>
    </submittedName>
</protein>
<proteinExistence type="predicted"/>
<dbReference type="SUPFAM" id="SSF48498">
    <property type="entry name" value="Tetracyclin repressor-like, C-terminal domain"/>
    <property type="match status" value="1"/>
</dbReference>
<evidence type="ECO:0000256" key="3">
    <source>
        <dbReference type="ARBA" id="ARBA00023125"/>
    </source>
</evidence>
<dbReference type="PANTHER" id="PTHR30055:SF151">
    <property type="entry name" value="TRANSCRIPTIONAL REGULATORY PROTEIN"/>
    <property type="match status" value="1"/>
</dbReference>
<dbReference type="AlphaFoldDB" id="A0A9Q4GIT7"/>
<dbReference type="RefSeq" id="WP_248167070.1">
    <property type="nucleotide sequence ID" value="NZ_JALNJA010000001.1"/>
</dbReference>
<dbReference type="InterPro" id="IPR023772">
    <property type="entry name" value="DNA-bd_HTH_TetR-type_CS"/>
</dbReference>
<dbReference type="Gene3D" id="1.10.357.10">
    <property type="entry name" value="Tetracycline Repressor, domain 2"/>
    <property type="match status" value="1"/>
</dbReference>
<keyword evidence="4" id="KW-0804">Transcription</keyword>
<dbReference type="GO" id="GO:0045892">
    <property type="term" value="P:negative regulation of DNA-templated transcription"/>
    <property type="evidence" value="ECO:0007669"/>
    <property type="project" value="InterPro"/>
</dbReference>
<dbReference type="InterPro" id="IPR001647">
    <property type="entry name" value="HTH_TetR"/>
</dbReference>
<feature type="DNA-binding region" description="H-T-H motif" evidence="5">
    <location>
        <begin position="25"/>
        <end position="44"/>
    </location>
</feature>
<keyword evidence="1" id="KW-0678">Repressor</keyword>
<accession>A0A9Q4GIT7</accession>
<keyword evidence="3 5" id="KW-0238">DNA-binding</keyword>
<dbReference type="PANTHER" id="PTHR30055">
    <property type="entry name" value="HTH-TYPE TRANSCRIPTIONAL REGULATOR RUTR"/>
    <property type="match status" value="1"/>
</dbReference>